<reference evidence="1" key="1">
    <citation type="submission" date="2017-06" db="EMBL/GenBank/DDBJ databases">
        <title>Novel phages from South African skin metaviromes.</title>
        <authorList>
            <person name="van Zyl L.J."/>
            <person name="Abrahams Y."/>
            <person name="Stander E.A."/>
            <person name="Kirby B.M."/>
            <person name="Clavaud C."/>
            <person name="Farcet C."/>
            <person name="Breton L."/>
            <person name="Trindade M.I."/>
        </authorList>
    </citation>
    <scope>NUCLEOTIDE SEQUENCE</scope>
</reference>
<dbReference type="EMBL" id="MF417904">
    <property type="protein sequence ID" value="ASN70310.1"/>
    <property type="molecule type" value="Genomic_DNA"/>
</dbReference>
<gene>
    <name evidence="1" type="ORF">10S9_56</name>
</gene>
<protein>
    <submittedName>
        <fullName evidence="1">Uncharacterized protein</fullName>
    </submittedName>
</protein>
<proteinExistence type="predicted"/>
<sequence>MKGICGLDPDINKCPHYIRDKEGCGADHTDCGFYRNPEVKKETANRKEPKWFEQYYKE</sequence>
<organism evidence="1">
    <name type="scientific">uncultured Caudovirales phage</name>
    <dbReference type="NCBI Taxonomy" id="2100421"/>
    <lineage>
        <taxon>Viruses</taxon>
        <taxon>Duplodnaviria</taxon>
        <taxon>Heunggongvirae</taxon>
        <taxon>Uroviricota</taxon>
        <taxon>Caudoviricetes</taxon>
        <taxon>Peduoviridae</taxon>
        <taxon>Maltschvirus</taxon>
        <taxon>Maltschvirus maltsch</taxon>
    </lineage>
</organism>
<name>A0A2H4J501_9CAUD</name>
<evidence type="ECO:0000313" key="1">
    <source>
        <dbReference type="EMBL" id="ASN70310.1"/>
    </source>
</evidence>
<accession>A0A2H4J501</accession>